<dbReference type="EMBL" id="CAMPGE010012116">
    <property type="protein sequence ID" value="CAI2370900.1"/>
    <property type="molecule type" value="Genomic_DNA"/>
</dbReference>
<organism evidence="2 3">
    <name type="scientific">Euplotes crassus</name>
    <dbReference type="NCBI Taxonomy" id="5936"/>
    <lineage>
        <taxon>Eukaryota</taxon>
        <taxon>Sar</taxon>
        <taxon>Alveolata</taxon>
        <taxon>Ciliophora</taxon>
        <taxon>Intramacronucleata</taxon>
        <taxon>Spirotrichea</taxon>
        <taxon>Hypotrichia</taxon>
        <taxon>Euplotida</taxon>
        <taxon>Euplotidae</taxon>
        <taxon>Moneuplotes</taxon>
    </lineage>
</organism>
<reference evidence="2" key="1">
    <citation type="submission" date="2023-07" db="EMBL/GenBank/DDBJ databases">
        <authorList>
            <consortium name="AG Swart"/>
            <person name="Singh M."/>
            <person name="Singh A."/>
            <person name="Seah K."/>
            <person name="Emmerich C."/>
        </authorList>
    </citation>
    <scope>NUCLEOTIDE SEQUENCE</scope>
    <source>
        <strain evidence="2">DP1</strain>
    </source>
</reference>
<sequence>MAALNNSPAKAKFSFGTSSRFPSVKKSYCDTACYESKPALSKRSPSFGVGDRFKSPLKDRKPAPGSYKPYLSDFETNKGSTFGISYANYEKVYIKSNKIPTDRSLPGPGAYKIDKTKKGGISIGAKFKSNHDIIASSTHRNPGPGSYSGLNTLSTNGKVVVSTIKSPSKTKIGGKSQRFHSKSKFHQIPGPGDYISNKTLDSTTRRSLSKFQNPKMISFGSSSRVFDSGSIRDVAGPGPGAYEFASEFNDKLSSTMTSLIPKKKKKNRRYTRSMEKL</sequence>
<dbReference type="Pfam" id="PF07004">
    <property type="entry name" value="SHIPPO-rpt"/>
    <property type="match status" value="4"/>
</dbReference>
<protein>
    <submittedName>
        <fullName evidence="2">Uncharacterized protein</fullName>
    </submittedName>
</protein>
<feature type="region of interest" description="Disordered" evidence="1">
    <location>
        <begin position="39"/>
        <end position="69"/>
    </location>
</feature>
<dbReference type="AlphaFoldDB" id="A0AAD1XDW2"/>
<dbReference type="Proteomes" id="UP001295684">
    <property type="component" value="Unassembled WGS sequence"/>
</dbReference>
<dbReference type="InterPro" id="IPR051291">
    <property type="entry name" value="CIMAP"/>
</dbReference>
<evidence type="ECO:0000313" key="3">
    <source>
        <dbReference type="Proteomes" id="UP001295684"/>
    </source>
</evidence>
<proteinExistence type="predicted"/>
<feature type="compositionally biased region" description="Basic and acidic residues" evidence="1">
    <location>
        <begin position="51"/>
        <end position="62"/>
    </location>
</feature>
<dbReference type="PANTHER" id="PTHR21580:SF28">
    <property type="entry name" value="BOREALIN N-TERMINAL DOMAIN-CONTAINING PROTEIN-RELATED"/>
    <property type="match status" value="1"/>
</dbReference>
<accession>A0AAD1XDW2</accession>
<dbReference type="InterPro" id="IPR010736">
    <property type="entry name" value="SHIPPO-rpt"/>
</dbReference>
<gene>
    <name evidence="2" type="ORF">ECRASSUSDP1_LOCUS12219</name>
</gene>
<feature type="region of interest" description="Disordered" evidence="1">
    <location>
        <begin position="166"/>
        <end position="198"/>
    </location>
</feature>
<keyword evidence="3" id="KW-1185">Reference proteome</keyword>
<comment type="caution">
    <text evidence="2">The sequence shown here is derived from an EMBL/GenBank/DDBJ whole genome shotgun (WGS) entry which is preliminary data.</text>
</comment>
<dbReference type="PANTHER" id="PTHR21580">
    <property type="entry name" value="SHIPPO-1-RELATED"/>
    <property type="match status" value="1"/>
</dbReference>
<name>A0AAD1XDW2_EUPCR</name>
<evidence type="ECO:0000256" key="1">
    <source>
        <dbReference type="SAM" id="MobiDB-lite"/>
    </source>
</evidence>
<evidence type="ECO:0000313" key="2">
    <source>
        <dbReference type="EMBL" id="CAI2370900.1"/>
    </source>
</evidence>